<reference evidence="1" key="1">
    <citation type="submission" date="2020-03" db="EMBL/GenBank/DDBJ databases">
        <title>The deep terrestrial virosphere.</title>
        <authorList>
            <person name="Holmfeldt K."/>
            <person name="Nilsson E."/>
            <person name="Simone D."/>
            <person name="Lopez-Fernandez M."/>
            <person name="Wu X."/>
            <person name="de Brujin I."/>
            <person name="Lundin D."/>
            <person name="Andersson A."/>
            <person name="Bertilsson S."/>
            <person name="Dopson M."/>
        </authorList>
    </citation>
    <scope>NUCLEOTIDE SEQUENCE</scope>
    <source>
        <strain evidence="1">TM448B03953</strain>
    </source>
</reference>
<sequence>MEKAFYMVWRAESGDPVKKHETIELAREEARRLARLHPCIEFFVLRAVEGWSYRENPWRSRSFCKE</sequence>
<dbReference type="EMBL" id="MT145049">
    <property type="protein sequence ID" value="QJI03001.1"/>
    <property type="molecule type" value="Genomic_DNA"/>
</dbReference>
<organism evidence="1">
    <name type="scientific">viral metagenome</name>
    <dbReference type="NCBI Taxonomy" id="1070528"/>
    <lineage>
        <taxon>unclassified sequences</taxon>
        <taxon>metagenomes</taxon>
        <taxon>organismal metagenomes</taxon>
    </lineage>
</organism>
<evidence type="ECO:0000313" key="1">
    <source>
        <dbReference type="EMBL" id="QJI03001.1"/>
    </source>
</evidence>
<accession>A0A6M3XYF4</accession>
<protein>
    <submittedName>
        <fullName evidence="1">Uncharacterized protein</fullName>
    </submittedName>
</protein>
<dbReference type="AlphaFoldDB" id="A0A6M3XYF4"/>
<name>A0A6M3XYF4_9ZZZZ</name>
<gene>
    <name evidence="1" type="ORF">TM448B03953_0010</name>
</gene>
<proteinExistence type="predicted"/>